<keyword evidence="2" id="KW-1185">Reference proteome</keyword>
<dbReference type="Proteomes" id="UP000509429">
    <property type="component" value="Chromosome"/>
</dbReference>
<protein>
    <submittedName>
        <fullName evidence="1">Uncharacterized protein</fullName>
    </submittedName>
</protein>
<proteinExistence type="predicted"/>
<dbReference type="EMBL" id="CP054490">
    <property type="protein sequence ID" value="QKQ24577.1"/>
    <property type="molecule type" value="Genomic_DNA"/>
</dbReference>
<dbReference type="KEGG" id="reo:HUE58_05595"/>
<reference evidence="1 2" key="1">
    <citation type="submission" date="2020-05" db="EMBL/GenBank/DDBJ databases">
        <title>Horizontal transmission and recombination maintain forever young bacterial symbiont genomes.</title>
        <authorList>
            <person name="Russell S.L."/>
            <person name="Pepper-Tunick E."/>
            <person name="Svedberg J."/>
            <person name="Byrne A."/>
            <person name="Ruelas Castillo J."/>
            <person name="Vollmers C."/>
            <person name="Beinart R.A."/>
            <person name="Corbett-Detig R."/>
        </authorList>
    </citation>
    <scope>NUCLEOTIDE SEQUENCE [LARGE SCALE GENOMIC DNA]</scope>
    <source>
        <strain evidence="1">JDF_Ridge</strain>
    </source>
</reference>
<organism evidence="1 2">
    <name type="scientific">Candidatus Ruthia endofausta</name>
    <dbReference type="NCBI Taxonomy" id="2738852"/>
    <lineage>
        <taxon>Bacteria</taxon>
        <taxon>Pseudomonadati</taxon>
        <taxon>Pseudomonadota</taxon>
        <taxon>Gammaproteobacteria</taxon>
        <taxon>Candidatus Pseudothioglobaceae</taxon>
        <taxon>Candidatus Ruthturnera</taxon>
    </lineage>
</organism>
<sequence length="53" mass="6076">MVKTTNQIAFLVLEKKVSALNYKIILNGIEPSTYPLFIIFHNEDNNTLGTNFF</sequence>
<name>A0A6N0HQJ0_9GAMM</name>
<gene>
    <name evidence="1" type="ORF">HUE58_05595</name>
</gene>
<dbReference type="RefSeq" id="WP_174606013.1">
    <property type="nucleotide sequence ID" value="NZ_CP054490.1"/>
</dbReference>
<accession>A0A6N0HQJ0</accession>
<evidence type="ECO:0000313" key="1">
    <source>
        <dbReference type="EMBL" id="QKQ24577.1"/>
    </source>
</evidence>
<dbReference type="AlphaFoldDB" id="A0A6N0HQJ0"/>
<evidence type="ECO:0000313" key="2">
    <source>
        <dbReference type="Proteomes" id="UP000509429"/>
    </source>
</evidence>